<keyword evidence="1" id="KW-0472">Membrane</keyword>
<dbReference type="EMBL" id="JBHRYN010000007">
    <property type="protein sequence ID" value="MFC3701041.1"/>
    <property type="molecule type" value="Genomic_DNA"/>
</dbReference>
<protein>
    <submittedName>
        <fullName evidence="2">Envelope stress response membrane protein PspB</fullName>
    </submittedName>
</protein>
<reference evidence="3" key="1">
    <citation type="journal article" date="2019" name="Int. J. Syst. Evol. Microbiol.">
        <title>The Global Catalogue of Microorganisms (GCM) 10K type strain sequencing project: providing services to taxonomists for standard genome sequencing and annotation.</title>
        <authorList>
            <consortium name="The Broad Institute Genomics Platform"/>
            <consortium name="The Broad Institute Genome Sequencing Center for Infectious Disease"/>
            <person name="Wu L."/>
            <person name="Ma J."/>
        </authorList>
    </citation>
    <scope>NUCLEOTIDE SEQUENCE [LARGE SCALE GENOMIC DNA]</scope>
    <source>
        <strain evidence="3">CECT 8288</strain>
    </source>
</reference>
<dbReference type="RefSeq" id="WP_216000837.1">
    <property type="nucleotide sequence ID" value="NZ_JAUFQI010000001.1"/>
</dbReference>
<organism evidence="2 3">
    <name type="scientific">Reinekea marina</name>
    <dbReference type="NCBI Taxonomy" id="1310421"/>
    <lineage>
        <taxon>Bacteria</taxon>
        <taxon>Pseudomonadati</taxon>
        <taxon>Pseudomonadota</taxon>
        <taxon>Gammaproteobacteria</taxon>
        <taxon>Oceanospirillales</taxon>
        <taxon>Saccharospirillaceae</taxon>
        <taxon>Reinekea</taxon>
    </lineage>
</organism>
<dbReference type="Pfam" id="PF06667">
    <property type="entry name" value="PspB"/>
    <property type="match status" value="1"/>
</dbReference>
<evidence type="ECO:0000313" key="2">
    <source>
        <dbReference type="EMBL" id="MFC3701041.1"/>
    </source>
</evidence>
<gene>
    <name evidence="2" type="primary">pspB</name>
    <name evidence="2" type="ORF">ACFOND_05240</name>
</gene>
<dbReference type="NCBIfam" id="NF006993">
    <property type="entry name" value="PRK09458.1"/>
    <property type="match status" value="1"/>
</dbReference>
<evidence type="ECO:0000256" key="1">
    <source>
        <dbReference type="SAM" id="Phobius"/>
    </source>
</evidence>
<sequence length="84" mass="10180">MQFFDFIFVPTILFLVIVMPLWLIMHYRYKSKNSRGLTESDQAVLDDLLRTLDKLTDRMETLESILDARSPQWRRESSRREDKR</sequence>
<accession>A0ABV7WQF2</accession>
<keyword evidence="3" id="KW-1185">Reference proteome</keyword>
<feature type="transmembrane region" description="Helical" evidence="1">
    <location>
        <begin position="6"/>
        <end position="25"/>
    </location>
</feature>
<dbReference type="InterPro" id="IPR009554">
    <property type="entry name" value="Phageshock_PspB"/>
</dbReference>
<dbReference type="Proteomes" id="UP001595710">
    <property type="component" value="Unassembled WGS sequence"/>
</dbReference>
<proteinExistence type="predicted"/>
<comment type="caution">
    <text evidence="2">The sequence shown here is derived from an EMBL/GenBank/DDBJ whole genome shotgun (WGS) entry which is preliminary data.</text>
</comment>
<dbReference type="NCBIfam" id="TIGR02976">
    <property type="entry name" value="phageshock_pspB"/>
    <property type="match status" value="1"/>
</dbReference>
<keyword evidence="1" id="KW-1133">Transmembrane helix</keyword>
<name>A0ABV7WQF2_9GAMM</name>
<evidence type="ECO:0000313" key="3">
    <source>
        <dbReference type="Proteomes" id="UP001595710"/>
    </source>
</evidence>
<keyword evidence="1" id="KW-0812">Transmembrane</keyword>